<protein>
    <submittedName>
        <fullName evidence="2">Uncharacterized protein</fullName>
    </submittedName>
</protein>
<feature type="transmembrane region" description="Helical" evidence="1">
    <location>
        <begin position="655"/>
        <end position="674"/>
    </location>
</feature>
<feature type="transmembrane region" description="Helical" evidence="1">
    <location>
        <begin position="180"/>
        <end position="202"/>
    </location>
</feature>
<keyword evidence="1" id="KW-1133">Transmembrane helix</keyword>
<feature type="transmembrane region" description="Helical" evidence="1">
    <location>
        <begin position="608"/>
        <end position="625"/>
    </location>
</feature>
<dbReference type="VEuPathDB" id="FungiDB:A1O7_08398"/>
<reference evidence="2 3" key="1">
    <citation type="submission" date="2013-03" db="EMBL/GenBank/DDBJ databases">
        <title>The Genome Sequence of Cladophialophora yegresii CBS 114405.</title>
        <authorList>
            <consortium name="The Broad Institute Genomics Platform"/>
            <person name="Cuomo C."/>
            <person name="de Hoog S."/>
            <person name="Gorbushina A."/>
            <person name="Walker B."/>
            <person name="Young S.K."/>
            <person name="Zeng Q."/>
            <person name="Gargeya S."/>
            <person name="Fitzgerald M."/>
            <person name="Haas B."/>
            <person name="Abouelleil A."/>
            <person name="Allen A.W."/>
            <person name="Alvarado L."/>
            <person name="Arachchi H.M."/>
            <person name="Berlin A.M."/>
            <person name="Chapman S.B."/>
            <person name="Gainer-Dewar J."/>
            <person name="Goldberg J."/>
            <person name="Griggs A."/>
            <person name="Gujja S."/>
            <person name="Hansen M."/>
            <person name="Howarth C."/>
            <person name="Imamovic A."/>
            <person name="Ireland A."/>
            <person name="Larimer J."/>
            <person name="McCowan C."/>
            <person name="Murphy C."/>
            <person name="Pearson M."/>
            <person name="Poon T.W."/>
            <person name="Priest M."/>
            <person name="Roberts A."/>
            <person name="Saif S."/>
            <person name="Shea T."/>
            <person name="Sisk P."/>
            <person name="Sykes S."/>
            <person name="Wortman J."/>
            <person name="Nusbaum C."/>
            <person name="Birren B."/>
        </authorList>
    </citation>
    <scope>NUCLEOTIDE SEQUENCE [LARGE SCALE GENOMIC DNA]</scope>
    <source>
        <strain evidence="2 3">CBS 114405</strain>
    </source>
</reference>
<evidence type="ECO:0000256" key="1">
    <source>
        <dbReference type="SAM" id="Phobius"/>
    </source>
</evidence>
<dbReference type="AlphaFoldDB" id="W9VTI4"/>
<accession>W9VTI4</accession>
<keyword evidence="1" id="KW-0472">Membrane</keyword>
<evidence type="ECO:0000313" key="3">
    <source>
        <dbReference type="Proteomes" id="UP000019473"/>
    </source>
</evidence>
<feature type="transmembrane region" description="Helical" evidence="1">
    <location>
        <begin position="251"/>
        <end position="275"/>
    </location>
</feature>
<feature type="transmembrane region" description="Helical" evidence="1">
    <location>
        <begin position="103"/>
        <end position="127"/>
    </location>
</feature>
<dbReference type="Proteomes" id="UP000019473">
    <property type="component" value="Unassembled WGS sequence"/>
</dbReference>
<keyword evidence="3" id="KW-1185">Reference proteome</keyword>
<name>W9VTI4_9EURO</name>
<dbReference type="EMBL" id="AMGW01000006">
    <property type="protein sequence ID" value="EXJ55471.1"/>
    <property type="molecule type" value="Genomic_DNA"/>
</dbReference>
<dbReference type="OrthoDB" id="3903561at2759"/>
<proteinExistence type="predicted"/>
<sequence>MLSAANGGYVGVDLDELGPESVGTRANRSNYLSATSSLNHHVRTRTGKVTSEISSCLQQVLSREFWQQAIPRSKAFFREAFSDLKAVYQAGCKTLACVRWRHIAWRFITLVCPLLFIVITAAILPIISSPSLYQVRDACRPDSGFYVGFQDYDIWELSGLFQITLGFGNFSFSTAKIIDVGWDIILGRGGQALLAAIAFAVYSKALVRSMESSPVSYGTFEAVTLQSGSLTANFKLARDLLKNKTAQARAAVVWMITSACFVLAFPTILSAMTGYSVNIGSFVQVDDGNLVQYSNFTLIRYIVHDAHRIDQTLGKDYKVTTGRTPYGDISQLGESSYSDYCTSTAWPHEDMHGALDWGYTARVPMCDFYWHVSEYAYHYGFLGEVQAGTTFNYSGRLVNLTTPSLTITPIFWKQDWISVESSNGSDWWYWPFGYYWKSADGDEPFHNFTDPIFTNGEYTYKLDELNVRGRCQPAGQSYKWGFSFLALFSSLIVFLVWCVGMYALWLDAFLHSRFDRVGRSMGLQRAVLDLAYCMQRDVDEAGRDMLSNAELHSSIRQDLKGGRITYEMLEPKLLPLCRAAEWRLKWRLAWRGKWRESSRDWLLRRNKWLCGLFVGSFGFLVAALAGAPVPLSTAMLLAFGSGVVVSTDEGHKSRWLFFLLCLILAVGLAPIGPYT</sequence>
<dbReference type="RefSeq" id="XP_007760581.1">
    <property type="nucleotide sequence ID" value="XM_007762391.1"/>
</dbReference>
<dbReference type="eggNOG" id="ENOG502SQFB">
    <property type="taxonomic scope" value="Eukaryota"/>
</dbReference>
<comment type="caution">
    <text evidence="2">The sequence shown here is derived from an EMBL/GenBank/DDBJ whole genome shotgun (WGS) entry which is preliminary data.</text>
</comment>
<dbReference type="GeneID" id="19182966"/>
<feature type="transmembrane region" description="Helical" evidence="1">
    <location>
        <begin position="480"/>
        <end position="506"/>
    </location>
</feature>
<dbReference type="HOGENOM" id="CLU_024133_0_0_1"/>
<evidence type="ECO:0000313" key="2">
    <source>
        <dbReference type="EMBL" id="EXJ55471.1"/>
    </source>
</evidence>
<dbReference type="STRING" id="1182544.W9VTI4"/>
<gene>
    <name evidence="2" type="ORF">A1O7_08398</name>
</gene>
<organism evidence="2 3">
    <name type="scientific">Cladophialophora yegresii CBS 114405</name>
    <dbReference type="NCBI Taxonomy" id="1182544"/>
    <lineage>
        <taxon>Eukaryota</taxon>
        <taxon>Fungi</taxon>
        <taxon>Dikarya</taxon>
        <taxon>Ascomycota</taxon>
        <taxon>Pezizomycotina</taxon>
        <taxon>Eurotiomycetes</taxon>
        <taxon>Chaetothyriomycetidae</taxon>
        <taxon>Chaetothyriales</taxon>
        <taxon>Herpotrichiellaceae</taxon>
        <taxon>Cladophialophora</taxon>
    </lineage>
</organism>
<keyword evidence="1" id="KW-0812">Transmembrane</keyword>